<gene>
    <name evidence="1" type="ORF">C1T31_11650</name>
</gene>
<dbReference type="RefSeq" id="WP_103052684.1">
    <property type="nucleotide sequence ID" value="NZ_POWF01000008.1"/>
</dbReference>
<dbReference type="OrthoDB" id="659408at2"/>
<reference evidence="1 2" key="1">
    <citation type="submission" date="2018-01" db="EMBL/GenBank/DDBJ databases">
        <title>The draft genome of Hanstruepera neustonica JCM19743.</title>
        <authorList>
            <person name="He R.-H."/>
            <person name="Du Z.-J."/>
        </authorList>
    </citation>
    <scope>NUCLEOTIDE SEQUENCE [LARGE SCALE GENOMIC DNA]</scope>
    <source>
        <strain evidence="1 2">JCM19743</strain>
    </source>
</reference>
<organism evidence="1 2">
    <name type="scientific">Hanstruepera neustonica</name>
    <dbReference type="NCBI Taxonomy" id="1445657"/>
    <lineage>
        <taxon>Bacteria</taxon>
        <taxon>Pseudomonadati</taxon>
        <taxon>Bacteroidota</taxon>
        <taxon>Flavobacteriia</taxon>
        <taxon>Flavobacteriales</taxon>
        <taxon>Flavobacteriaceae</taxon>
        <taxon>Hanstruepera</taxon>
    </lineage>
</organism>
<dbReference type="InterPro" id="IPR029058">
    <property type="entry name" value="AB_hydrolase_fold"/>
</dbReference>
<sequence length="224" mass="25929">MNQDVIHVYFMPGMAASPKIFENIQLPENQFKMHFLEWFIPEPDEALKDYALRMTKKIKHENIALIGVSFGGVLVQEMSKYLKLRRLIIISSVSSKHELPKRMKIARKLKAYAIAPTSLASHIDTFAKYAFGSNVKKRVELYKKYLSVNDKRYLDWALKNMVCWDQDKPIPGTIHIHGEKDMVFPCNHINDCIKLKGGTHIMIINKFKWFNEHLPSLILTGKAV</sequence>
<keyword evidence="1" id="KW-0378">Hydrolase</keyword>
<dbReference type="SUPFAM" id="SSF53474">
    <property type="entry name" value="alpha/beta-Hydrolases"/>
    <property type="match status" value="1"/>
</dbReference>
<protein>
    <submittedName>
        <fullName evidence="1">Alpha/beta hydrolase</fullName>
    </submittedName>
</protein>
<keyword evidence="2" id="KW-1185">Reference proteome</keyword>
<evidence type="ECO:0000313" key="2">
    <source>
        <dbReference type="Proteomes" id="UP000236641"/>
    </source>
</evidence>
<dbReference type="AlphaFoldDB" id="A0A2K1DWN6"/>
<name>A0A2K1DWN6_9FLAO</name>
<dbReference type="Proteomes" id="UP000236641">
    <property type="component" value="Unassembled WGS sequence"/>
</dbReference>
<accession>A0A2K1DWN6</accession>
<dbReference type="GO" id="GO:0016787">
    <property type="term" value="F:hydrolase activity"/>
    <property type="evidence" value="ECO:0007669"/>
    <property type="project" value="UniProtKB-KW"/>
</dbReference>
<evidence type="ECO:0000313" key="1">
    <source>
        <dbReference type="EMBL" id="PNQ72440.1"/>
    </source>
</evidence>
<dbReference type="EMBL" id="POWF01000008">
    <property type="protein sequence ID" value="PNQ72440.1"/>
    <property type="molecule type" value="Genomic_DNA"/>
</dbReference>
<proteinExistence type="predicted"/>
<comment type="caution">
    <text evidence="1">The sequence shown here is derived from an EMBL/GenBank/DDBJ whole genome shotgun (WGS) entry which is preliminary data.</text>
</comment>
<dbReference type="Gene3D" id="3.40.50.1820">
    <property type="entry name" value="alpha/beta hydrolase"/>
    <property type="match status" value="1"/>
</dbReference>